<dbReference type="Pfam" id="PF03424">
    <property type="entry name" value="CBM_17_28"/>
    <property type="match status" value="2"/>
</dbReference>
<dbReference type="GO" id="GO:0008810">
    <property type="term" value="F:cellulase activity"/>
    <property type="evidence" value="ECO:0007669"/>
    <property type="project" value="UniProtKB-EC"/>
</dbReference>
<reference evidence="14 15" key="1">
    <citation type="journal article" date="2018" name="Syst. Appl. Microbiol.">
        <title>Characterization and high-quality draft genome sequence of Herbivorax saccincola A7, an anaerobic, alkaliphilic, thermophilic, cellulolytic, and xylanolytic bacterium.</title>
        <authorList>
            <person name="Aikawa S."/>
            <person name="Baramee S."/>
            <person name="Sermsathanaswadi J."/>
            <person name="Thianheng P."/>
            <person name="Tachaapaikoon C."/>
            <person name="Shikata A."/>
            <person name="Waeonukul R."/>
            <person name="Pason P."/>
            <person name="Ratanakhanokchai K."/>
            <person name="Kosugi A."/>
        </authorList>
    </citation>
    <scope>NUCLEOTIDE SEQUENCE [LARGE SCALE GENOMIC DNA]</scope>
    <source>
        <strain evidence="14 15">A7</strain>
    </source>
</reference>
<dbReference type="InterPro" id="IPR036439">
    <property type="entry name" value="Dockerin_dom_sf"/>
</dbReference>
<feature type="signal peptide" evidence="12">
    <location>
        <begin position="1"/>
        <end position="30"/>
    </location>
</feature>
<dbReference type="Gene3D" id="2.60.120.260">
    <property type="entry name" value="Galactose-binding domain-like"/>
    <property type="match status" value="2"/>
</dbReference>
<dbReference type="InterPro" id="IPR005086">
    <property type="entry name" value="CBM17/28"/>
</dbReference>
<dbReference type="InterPro" id="IPR008965">
    <property type="entry name" value="CBM2/CBM3_carb-bd_dom_sf"/>
</dbReference>
<dbReference type="SUPFAM" id="SSF63446">
    <property type="entry name" value="Type I dockerin domain"/>
    <property type="match status" value="1"/>
</dbReference>
<dbReference type="OrthoDB" id="154460at2"/>
<keyword evidence="6" id="KW-0677">Repeat</keyword>
<dbReference type="Pfam" id="PF00963">
    <property type="entry name" value="Cohesin"/>
    <property type="match status" value="1"/>
</dbReference>
<dbReference type="Gene3D" id="2.60.40.680">
    <property type="match status" value="1"/>
</dbReference>
<feature type="domain" description="Dockerin" evidence="13">
    <location>
        <begin position="967"/>
        <end position="1029"/>
    </location>
</feature>
<dbReference type="GO" id="GO:0005576">
    <property type="term" value="C:extracellular region"/>
    <property type="evidence" value="ECO:0007669"/>
    <property type="project" value="UniProtKB-SubCell"/>
</dbReference>
<dbReference type="InterPro" id="IPR002105">
    <property type="entry name" value="Dockerin_1_rpt"/>
</dbReference>
<dbReference type="InterPro" id="IPR002102">
    <property type="entry name" value="Cohesin_dom"/>
</dbReference>
<dbReference type="InterPro" id="IPR018087">
    <property type="entry name" value="Glyco_hydro_5_CS"/>
</dbReference>
<dbReference type="InterPro" id="IPR044060">
    <property type="entry name" value="Bacterial_rp_domain"/>
</dbReference>
<evidence type="ECO:0000256" key="7">
    <source>
        <dbReference type="ARBA" id="ARBA00022801"/>
    </source>
</evidence>
<dbReference type="Gene3D" id="1.10.1330.10">
    <property type="entry name" value="Dockerin domain"/>
    <property type="match status" value="1"/>
</dbReference>
<keyword evidence="5 12" id="KW-0732">Signal</keyword>
<dbReference type="InterPro" id="IPR001547">
    <property type="entry name" value="Glyco_hydro_5"/>
</dbReference>
<keyword evidence="8" id="KW-0136">Cellulose degradation</keyword>
<dbReference type="EC" id="3.2.1.4" evidence="3"/>
<evidence type="ECO:0000256" key="2">
    <source>
        <dbReference type="ARBA" id="ARBA00004613"/>
    </source>
</evidence>
<dbReference type="Pfam" id="PF18998">
    <property type="entry name" value="Flg_new_2"/>
    <property type="match status" value="1"/>
</dbReference>
<keyword evidence="10" id="KW-0326">Glycosidase</keyword>
<sequence>MLKVFLKKTLAVLCLFVLLLSVFPPSFVFAEEEAEEEIVFKHLLGNDAVRKPSQAGALQLVEYNGKLTLAGEDGEPVQLRGMSTHGLHWFGEIVNENAFAALSNDWECNVIRLAMYVGEYGYATDPSVKDLVYKGIELAFENDMYVIVDWHVHAPGDPRAEVYSGAYDFFEELADYYKDHEKFHYIIWELANEPSSNSSGGPGITNDEEGWQAVKEYAEPIIKMLREKGDNIIVVGSPNWSQRPDLAADDPIDAENIMYTIHFYTGTHMPADEGYPEGTPSSERQNVMNNARYAMEKGLAVIATEWGVSEATGDGGPYLDEADMWIEFLNANNISWINWSLTNKNEISGAFVPFELGKTEATPLDPGDDRVWAVEELSLSGEYIRSRIKGIEYEPIDRTIFTKVIWDFDDETTQGFVLNADSPIEVELSNEENALKISGLGESNDVSDGNFWANARISADEWGGAVDILGGEEISFDIMLDSPSTVSIAAVLQGPAADWANPARAIQVTEDDFEEFEGTYKATLVISTEDAPSFEAIAMDPDDNTLTNIILFIGAENTDTIYLDNITVSGKIVEIPVIHDELGEATLPSDFEDGTRQGWNWNPESGVKSALTIEEVNGSNAISWEFAYPEVKPSDGWASASRLEMWMPGMVRGDNDFVVFDLYIDPIRGEDQGSMLINLVFQPPEAGWWAQSTDVFKVDFTALDEAEVTEEGLYHYEVQMSLRDILNIEDDMELRNIILIFAEGDYTLFAGRLYLDNIRFEKGNTVEVAECEGGTVKVSRSVARPGNVIDITVIPDEGMKLKEGSLKYTDGVEEVIITGTSFVMPDSDITVSAEFEEATEAVLKAEKVVVAGEEYKVTYGLKDVKGVYAQDIVLSFDGEVFEFVDAEAAAEGTEIIDTILLEEGKVRVIAVNSDGFNGDVEVVNFILTPKDIDTDVYTDISINAMLGKAPSGDVLNVEGSLKSVRVAVTDPADVNRDGVINVGDLAIVVYYNTKNSDSDDWLEARIADVNNDGVIDILDIAYVASRIVE</sequence>
<dbReference type="CDD" id="cd08547">
    <property type="entry name" value="Type_II_cohesin"/>
    <property type="match status" value="1"/>
</dbReference>
<dbReference type="CDD" id="cd14254">
    <property type="entry name" value="Dockerin_II"/>
    <property type="match status" value="1"/>
</dbReference>
<evidence type="ECO:0000313" key="15">
    <source>
        <dbReference type="Proteomes" id="UP000239720"/>
    </source>
</evidence>
<dbReference type="Pfam" id="PF00404">
    <property type="entry name" value="Dockerin_1"/>
    <property type="match status" value="1"/>
</dbReference>
<dbReference type="PANTHER" id="PTHR34142">
    <property type="entry name" value="ENDO-BETA-1,4-GLUCANASE A"/>
    <property type="match status" value="1"/>
</dbReference>
<accession>A0A2S8R8R0</accession>
<keyword evidence="11" id="KW-0624">Polysaccharide degradation</keyword>
<evidence type="ECO:0000256" key="11">
    <source>
        <dbReference type="ARBA" id="ARBA00023326"/>
    </source>
</evidence>
<dbReference type="InterPro" id="IPR008979">
    <property type="entry name" value="Galactose-bd-like_sf"/>
</dbReference>
<protein>
    <recommendedName>
        <fullName evidence="3">cellulase</fullName>
        <ecNumber evidence="3">3.2.1.4</ecNumber>
    </recommendedName>
</protein>
<evidence type="ECO:0000259" key="13">
    <source>
        <dbReference type="PROSITE" id="PS51766"/>
    </source>
</evidence>
<dbReference type="InterPro" id="IPR016134">
    <property type="entry name" value="Dockerin_dom"/>
</dbReference>
<keyword evidence="9" id="KW-0119">Carbohydrate metabolism</keyword>
<dbReference type="PANTHER" id="PTHR34142:SF1">
    <property type="entry name" value="GLYCOSIDE HYDROLASE FAMILY 5 DOMAIN-CONTAINING PROTEIN"/>
    <property type="match status" value="1"/>
</dbReference>
<gene>
    <name evidence="14" type="ORF">B9R14_05030</name>
</gene>
<dbReference type="Proteomes" id="UP000239720">
    <property type="component" value="Unassembled WGS sequence"/>
</dbReference>
<dbReference type="RefSeq" id="WP_105367728.1">
    <property type="nucleotide sequence ID" value="NZ_DAONOL010000020.1"/>
</dbReference>
<keyword evidence="4" id="KW-0964">Secreted</keyword>
<dbReference type="PROSITE" id="PS51766">
    <property type="entry name" value="DOCKERIN"/>
    <property type="match status" value="1"/>
</dbReference>
<name>A0A2S8R8R0_9FIRM</name>
<dbReference type="InterPro" id="IPR017853">
    <property type="entry name" value="GH"/>
</dbReference>
<keyword evidence="7" id="KW-0378">Hydrolase</keyword>
<evidence type="ECO:0000256" key="1">
    <source>
        <dbReference type="ARBA" id="ARBA00000966"/>
    </source>
</evidence>
<evidence type="ECO:0000256" key="10">
    <source>
        <dbReference type="ARBA" id="ARBA00023295"/>
    </source>
</evidence>
<dbReference type="EMBL" id="NEMB01000003">
    <property type="protein sequence ID" value="PQQ66177.1"/>
    <property type="molecule type" value="Genomic_DNA"/>
</dbReference>
<evidence type="ECO:0000256" key="4">
    <source>
        <dbReference type="ARBA" id="ARBA00022525"/>
    </source>
</evidence>
<dbReference type="SMR" id="A0A2S8R8R0"/>
<dbReference type="SUPFAM" id="SSF49785">
    <property type="entry name" value="Galactose-binding domain-like"/>
    <property type="match status" value="2"/>
</dbReference>
<dbReference type="SUPFAM" id="SSF49384">
    <property type="entry name" value="Carbohydrate-binding domain"/>
    <property type="match status" value="1"/>
</dbReference>
<evidence type="ECO:0000256" key="12">
    <source>
        <dbReference type="SAM" id="SignalP"/>
    </source>
</evidence>
<dbReference type="PROSITE" id="PS00659">
    <property type="entry name" value="GLYCOSYL_HYDROL_F5"/>
    <property type="match status" value="1"/>
</dbReference>
<dbReference type="PROSITE" id="PS00018">
    <property type="entry name" value="EF_HAND_1"/>
    <property type="match status" value="2"/>
</dbReference>
<dbReference type="GO" id="GO:0030246">
    <property type="term" value="F:carbohydrate binding"/>
    <property type="evidence" value="ECO:0007669"/>
    <property type="project" value="InterPro"/>
</dbReference>
<dbReference type="Pfam" id="PF00150">
    <property type="entry name" value="Cellulase"/>
    <property type="match status" value="1"/>
</dbReference>
<dbReference type="GO" id="GO:0030245">
    <property type="term" value="P:cellulose catabolic process"/>
    <property type="evidence" value="ECO:0007669"/>
    <property type="project" value="UniProtKB-KW"/>
</dbReference>
<evidence type="ECO:0000256" key="5">
    <source>
        <dbReference type="ARBA" id="ARBA00022729"/>
    </source>
</evidence>
<organism evidence="14 15">
    <name type="scientific">Acetivibrio saccincola</name>
    <dbReference type="NCBI Taxonomy" id="1677857"/>
    <lineage>
        <taxon>Bacteria</taxon>
        <taxon>Bacillati</taxon>
        <taxon>Bacillota</taxon>
        <taxon>Clostridia</taxon>
        <taxon>Eubacteriales</taxon>
        <taxon>Oscillospiraceae</taxon>
        <taxon>Acetivibrio</taxon>
    </lineage>
</organism>
<evidence type="ECO:0000256" key="3">
    <source>
        <dbReference type="ARBA" id="ARBA00012601"/>
    </source>
</evidence>
<comment type="caution">
    <text evidence="14">The sequence shown here is derived from an EMBL/GenBank/DDBJ whole genome shotgun (WGS) entry which is preliminary data.</text>
</comment>
<evidence type="ECO:0000256" key="6">
    <source>
        <dbReference type="ARBA" id="ARBA00022737"/>
    </source>
</evidence>
<comment type="subcellular location">
    <subcellularLocation>
        <location evidence="2">Secreted</location>
    </subcellularLocation>
</comment>
<dbReference type="Gene3D" id="3.20.20.80">
    <property type="entry name" value="Glycosidases"/>
    <property type="match status" value="1"/>
</dbReference>
<dbReference type="SUPFAM" id="SSF51445">
    <property type="entry name" value="(Trans)glycosidases"/>
    <property type="match status" value="1"/>
</dbReference>
<proteinExistence type="predicted"/>
<feature type="chain" id="PRO_5015728262" description="cellulase" evidence="12">
    <location>
        <begin position="31"/>
        <end position="1029"/>
    </location>
</feature>
<evidence type="ECO:0000256" key="9">
    <source>
        <dbReference type="ARBA" id="ARBA00023277"/>
    </source>
</evidence>
<dbReference type="AlphaFoldDB" id="A0A2S8R8R0"/>
<evidence type="ECO:0000313" key="14">
    <source>
        <dbReference type="EMBL" id="PQQ66177.1"/>
    </source>
</evidence>
<dbReference type="InterPro" id="IPR018247">
    <property type="entry name" value="EF_Hand_1_Ca_BS"/>
</dbReference>
<comment type="catalytic activity">
    <reaction evidence="1">
        <text>Endohydrolysis of (1-&gt;4)-beta-D-glucosidic linkages in cellulose, lichenin and cereal beta-D-glucans.</text>
        <dbReference type="EC" id="3.2.1.4"/>
    </reaction>
</comment>
<evidence type="ECO:0000256" key="8">
    <source>
        <dbReference type="ARBA" id="ARBA00023001"/>
    </source>
</evidence>